<name>A0AAV3T6Z6_9EURY</name>
<keyword evidence="2" id="KW-1185">Reference proteome</keyword>
<evidence type="ECO:0000313" key="1">
    <source>
        <dbReference type="EMBL" id="GAA0667530.1"/>
    </source>
</evidence>
<dbReference type="InterPro" id="IPR006311">
    <property type="entry name" value="TAT_signal"/>
</dbReference>
<dbReference type="PROSITE" id="PS51318">
    <property type="entry name" value="TAT"/>
    <property type="match status" value="1"/>
</dbReference>
<organism evidence="1 2">
    <name type="scientific">Natronoarchaeum mannanilyticum</name>
    <dbReference type="NCBI Taxonomy" id="926360"/>
    <lineage>
        <taxon>Archaea</taxon>
        <taxon>Methanobacteriati</taxon>
        <taxon>Methanobacteriota</taxon>
        <taxon>Stenosarchaea group</taxon>
        <taxon>Halobacteria</taxon>
        <taxon>Halobacteriales</taxon>
        <taxon>Natronoarchaeaceae</taxon>
    </lineage>
</organism>
<reference evidence="1 2" key="1">
    <citation type="journal article" date="2019" name="Int. J. Syst. Evol. Microbiol.">
        <title>The Global Catalogue of Microorganisms (GCM) 10K type strain sequencing project: providing services to taxonomists for standard genome sequencing and annotation.</title>
        <authorList>
            <consortium name="The Broad Institute Genomics Platform"/>
            <consortium name="The Broad Institute Genome Sequencing Center for Infectious Disease"/>
            <person name="Wu L."/>
            <person name="Ma J."/>
        </authorList>
    </citation>
    <scope>NUCLEOTIDE SEQUENCE [LARGE SCALE GENOMIC DNA]</scope>
    <source>
        <strain evidence="1 2">JCM 16328</strain>
    </source>
</reference>
<proteinExistence type="predicted"/>
<sequence>MPDLSRRKLLRRSGAALGVGALAASSGTATVAPDTALAPDREPTYRRWLPAGRTFRDADDYFVRYVDVAAIRAHDDVSAGEARRLGNALGSPDHLGIPQGSVEEVIQAGLSLGGVVLGTFDAGTVVETLPGSSYERTDEYAGYEQFEGTFGQRVAVRDGVVVWASEQLSGEYVEATIDARNGDASRYHEDSDAFAALTERIGRPTMFTTSAGERAITRGRHTNATGHALLWLLDGDDAHRTQLLQFSDAEAAASVDRSTFRRGSLGGAFSPLNTAVSRNGRAVRLDGTVDAAEFAERAADGATPSVTWAVDHDSDADEATVEHVAGDAVGAERVTLETLDGETERQFADEYGTVEPGDAVTVAYDPATDGALRIEVGDESAVYTRRFDPGE</sequence>
<accession>A0AAV3T6Z6</accession>
<evidence type="ECO:0008006" key="3">
    <source>
        <dbReference type="Google" id="ProtNLM"/>
    </source>
</evidence>
<comment type="caution">
    <text evidence="1">The sequence shown here is derived from an EMBL/GenBank/DDBJ whole genome shotgun (WGS) entry which is preliminary data.</text>
</comment>
<dbReference type="AlphaFoldDB" id="A0AAV3T6Z6"/>
<evidence type="ECO:0000313" key="2">
    <source>
        <dbReference type="Proteomes" id="UP001500420"/>
    </source>
</evidence>
<dbReference type="Proteomes" id="UP001500420">
    <property type="component" value="Unassembled WGS sequence"/>
</dbReference>
<dbReference type="EMBL" id="BAAADV010000001">
    <property type="protein sequence ID" value="GAA0667530.1"/>
    <property type="molecule type" value="Genomic_DNA"/>
</dbReference>
<gene>
    <name evidence="1" type="ORF">GCM10009020_11370</name>
</gene>
<protein>
    <recommendedName>
        <fullName evidence="3">Tat (Twin-arginine translocation) pathway signal sequence</fullName>
    </recommendedName>
</protein>
<dbReference type="RefSeq" id="WP_343772944.1">
    <property type="nucleotide sequence ID" value="NZ_BAAADV010000001.1"/>
</dbReference>